<dbReference type="SUPFAM" id="SSF55729">
    <property type="entry name" value="Acyl-CoA N-acyltransferases (Nat)"/>
    <property type="match status" value="1"/>
</dbReference>
<dbReference type="InterPro" id="IPR016181">
    <property type="entry name" value="Acyl_CoA_acyltransferase"/>
</dbReference>
<dbReference type="AlphaFoldDB" id="A0A6V8KJR6"/>
<dbReference type="EMBL" id="BLPF01000003">
    <property type="protein sequence ID" value="GFJ84104.1"/>
    <property type="molecule type" value="Genomic_DNA"/>
</dbReference>
<dbReference type="RefSeq" id="WP_173067425.1">
    <property type="nucleotide sequence ID" value="NZ_BAABGO010000013.1"/>
</dbReference>
<keyword evidence="2" id="KW-1185">Reference proteome</keyword>
<proteinExistence type="predicted"/>
<reference evidence="1 2" key="1">
    <citation type="submission" date="2020-03" db="EMBL/GenBank/DDBJ databases">
        <title>Whole genome shotgun sequence of Phytohabitans houttuyneae NBRC 108639.</title>
        <authorList>
            <person name="Komaki H."/>
            <person name="Tamura T."/>
        </authorList>
    </citation>
    <scope>NUCLEOTIDE SEQUENCE [LARGE SCALE GENOMIC DNA]</scope>
    <source>
        <strain evidence="1 2">NBRC 108639</strain>
    </source>
</reference>
<evidence type="ECO:0000313" key="2">
    <source>
        <dbReference type="Proteomes" id="UP000482800"/>
    </source>
</evidence>
<name>A0A6V8KJR6_9ACTN</name>
<dbReference type="Proteomes" id="UP000482800">
    <property type="component" value="Unassembled WGS sequence"/>
</dbReference>
<comment type="caution">
    <text evidence="1">The sequence shown here is derived from an EMBL/GenBank/DDBJ whole genome shotgun (WGS) entry which is preliminary data.</text>
</comment>
<accession>A0A6V8KJR6</accession>
<gene>
    <name evidence="1" type="ORF">Phou_082840</name>
</gene>
<protein>
    <recommendedName>
        <fullName evidence="3">N-acetyltransferase domain-containing protein</fullName>
    </recommendedName>
</protein>
<evidence type="ECO:0000313" key="1">
    <source>
        <dbReference type="EMBL" id="GFJ84104.1"/>
    </source>
</evidence>
<reference evidence="1 2" key="2">
    <citation type="submission" date="2020-03" db="EMBL/GenBank/DDBJ databases">
        <authorList>
            <person name="Ichikawa N."/>
            <person name="Kimura A."/>
            <person name="Kitahashi Y."/>
            <person name="Uohara A."/>
        </authorList>
    </citation>
    <scope>NUCLEOTIDE SEQUENCE [LARGE SCALE GENOMIC DNA]</scope>
    <source>
        <strain evidence="1 2">NBRC 108639</strain>
    </source>
</reference>
<dbReference type="Gene3D" id="3.40.630.30">
    <property type="match status" value="1"/>
</dbReference>
<organism evidence="1 2">
    <name type="scientific">Phytohabitans houttuyneae</name>
    <dbReference type="NCBI Taxonomy" id="1076126"/>
    <lineage>
        <taxon>Bacteria</taxon>
        <taxon>Bacillati</taxon>
        <taxon>Actinomycetota</taxon>
        <taxon>Actinomycetes</taxon>
        <taxon>Micromonosporales</taxon>
        <taxon>Micromonosporaceae</taxon>
    </lineage>
</organism>
<evidence type="ECO:0008006" key="3">
    <source>
        <dbReference type="Google" id="ProtNLM"/>
    </source>
</evidence>
<sequence>MDLQVATIAERPDLAPLLDDLLGTWPRFLHHHPLSALFYASVAPRHPGFCLVAVDRSAPDEPVAKAYSFPVSWQPGSLPPDGHDAAIMTAAADLLDGRIGRLVVGVEVTVAARWQGRGVSRVMVDAMRTNAARHGFGTLLIPVRPTHKHEEPEVPLASYAARTRPDGLPADPWLRTHVRAGGELVGIAPTSMTLTAPLADWREWTGLPFDTPGPVEVPEALVPVHCDPVHDTAVYVEPNVWVRHQLHPGPAG</sequence>